<gene>
    <name evidence="1" type="ORF">EZS28_041786</name>
</gene>
<protein>
    <submittedName>
        <fullName evidence="1">Uncharacterized protein</fullName>
    </submittedName>
</protein>
<comment type="caution">
    <text evidence="1">The sequence shown here is derived from an EMBL/GenBank/DDBJ whole genome shotgun (WGS) entry which is preliminary data.</text>
</comment>
<dbReference type="Proteomes" id="UP000324800">
    <property type="component" value="Unassembled WGS sequence"/>
</dbReference>
<evidence type="ECO:0000313" key="1">
    <source>
        <dbReference type="EMBL" id="KAA6362687.1"/>
    </source>
</evidence>
<feature type="non-terminal residue" evidence="1">
    <location>
        <position position="118"/>
    </location>
</feature>
<name>A0A5J4TWP9_9EUKA</name>
<dbReference type="EMBL" id="SNRW01023854">
    <property type="protein sequence ID" value="KAA6362687.1"/>
    <property type="molecule type" value="Genomic_DNA"/>
</dbReference>
<organism evidence="1 2">
    <name type="scientific">Streblomastix strix</name>
    <dbReference type="NCBI Taxonomy" id="222440"/>
    <lineage>
        <taxon>Eukaryota</taxon>
        <taxon>Metamonada</taxon>
        <taxon>Preaxostyla</taxon>
        <taxon>Oxymonadida</taxon>
        <taxon>Streblomastigidae</taxon>
        <taxon>Streblomastix</taxon>
    </lineage>
</organism>
<evidence type="ECO:0000313" key="2">
    <source>
        <dbReference type="Proteomes" id="UP000324800"/>
    </source>
</evidence>
<sequence>MEIERAYAMGMYSFGDNFDKFIELATDSYVYGLLSKNDLTLAQPSRHTTDRSDAGTQSSILYYFKETHTEDVAKIYRAIAIDNGDEDSLDFDIDCLVCKEVVAKLAPTTTKVNAPGHI</sequence>
<proteinExistence type="predicted"/>
<reference evidence="1 2" key="1">
    <citation type="submission" date="2019-03" db="EMBL/GenBank/DDBJ databases">
        <title>Single cell metagenomics reveals metabolic interactions within the superorganism composed of flagellate Streblomastix strix and complex community of Bacteroidetes bacteria on its surface.</title>
        <authorList>
            <person name="Treitli S.C."/>
            <person name="Kolisko M."/>
            <person name="Husnik F."/>
            <person name="Keeling P."/>
            <person name="Hampl V."/>
        </authorList>
    </citation>
    <scope>NUCLEOTIDE SEQUENCE [LARGE SCALE GENOMIC DNA]</scope>
    <source>
        <strain evidence="1">ST1C</strain>
    </source>
</reference>
<accession>A0A5J4TWP9</accession>
<dbReference type="AlphaFoldDB" id="A0A5J4TWP9"/>